<accession>A0ACC1DJB5</accession>
<name>A0ACC1DJB5_9NEOP</name>
<keyword evidence="2" id="KW-1185">Reference proteome</keyword>
<evidence type="ECO:0000313" key="1">
    <source>
        <dbReference type="EMBL" id="KAJ0183763.1"/>
    </source>
</evidence>
<dbReference type="Proteomes" id="UP000824533">
    <property type="component" value="Linkage Group LG01"/>
</dbReference>
<protein>
    <submittedName>
        <fullName evidence="1">Uncharacterized protein</fullName>
    </submittedName>
</protein>
<gene>
    <name evidence="1" type="ORF">K1T71_000186</name>
</gene>
<organism evidence="1 2">
    <name type="scientific">Dendrolimus kikuchii</name>
    <dbReference type="NCBI Taxonomy" id="765133"/>
    <lineage>
        <taxon>Eukaryota</taxon>
        <taxon>Metazoa</taxon>
        <taxon>Ecdysozoa</taxon>
        <taxon>Arthropoda</taxon>
        <taxon>Hexapoda</taxon>
        <taxon>Insecta</taxon>
        <taxon>Pterygota</taxon>
        <taxon>Neoptera</taxon>
        <taxon>Endopterygota</taxon>
        <taxon>Lepidoptera</taxon>
        <taxon>Glossata</taxon>
        <taxon>Ditrysia</taxon>
        <taxon>Bombycoidea</taxon>
        <taxon>Lasiocampidae</taxon>
        <taxon>Dendrolimus</taxon>
    </lineage>
</organism>
<comment type="caution">
    <text evidence="1">The sequence shown here is derived from an EMBL/GenBank/DDBJ whole genome shotgun (WGS) entry which is preliminary data.</text>
</comment>
<sequence>MGHMLRSDKMTFCDIYLQPEAAFEILSNFGEIGCVQFTDINENVQAFQRSYIQEVCRCAEMERQLYYLQSEMSKDNIYIPELTTEPKAMQPNEMTAMENMLEKWEDDVMEMSEYHTRLMKNFLELSEMYYVLNRIGPILGDAELRKESIFSNHSGGGGRLVVMTGVVRRTKCLYFELMLWRISRGNIYYRQAAEDAILEDPKTGQEIRKVAFLAICQGRQLSARMQKVFSGFQVNTYPCPRTLEERAEMMTKLDLRISDLQHVLRKTKFHRCKALRTVGRQWNTWIIQVRKAKAIYHTMNMFTLDITKKCLIGQCWVSDKDLKKVYHTLEYCSEELNTNVPSFMSKTTTTAVPPTYHRTNKFTRGFQALISAYGDSTYRELNPGLYTIITFPFLFAMMFGDLGHAIILVVFSTWMIVKEKVFSNQKSTNEIWNILFAGRYIILLLGLFSMYTGFIYNDIFGNTLLLKTPYWLNTFDRAQLAKTEFIEIDPYLETGTPYGFGIDPTWTVSTNKIMTENSYKMKLSIIVGIVHMIFGIVMSLFNYLYFKQYYLILLQFIPELLFMCCIFVWLVIMIYMKWFMYSAKIVGKRGSACAPQILILFIDMVLMKTTQPVNDGCDSYMFKGQKAFQTALLVIALLCIPVLLLGTPLYVNKYNKKMRNELMKKLTNFRRYQHRDSDKVKEELILAEMAPYMTTFSELLIHQGVHTIEYVLSTVSHTASYLRLWALSLAHSQLAEMLWEMIFSKLSLKDHTRVGCIKIFIIFAIWAFFTLSILVLMEGLSAFLHTLRLHWVEFMSKFYMGGGNLFRPFSFKRILATDEVKTEAGCKKKIKS</sequence>
<evidence type="ECO:0000313" key="2">
    <source>
        <dbReference type="Proteomes" id="UP000824533"/>
    </source>
</evidence>
<dbReference type="EMBL" id="CM034387">
    <property type="protein sequence ID" value="KAJ0183763.1"/>
    <property type="molecule type" value="Genomic_DNA"/>
</dbReference>
<proteinExistence type="predicted"/>
<reference evidence="1 2" key="1">
    <citation type="journal article" date="2021" name="Front. Genet.">
        <title>Chromosome-Level Genome Assembly Reveals Significant Gene Expansion in the Toll and IMD Signaling Pathways of Dendrolimus kikuchii.</title>
        <authorList>
            <person name="Zhou J."/>
            <person name="Wu P."/>
            <person name="Xiong Z."/>
            <person name="Liu N."/>
            <person name="Zhao N."/>
            <person name="Ji M."/>
            <person name="Qiu Y."/>
            <person name="Yang B."/>
        </authorList>
    </citation>
    <scope>NUCLEOTIDE SEQUENCE [LARGE SCALE GENOMIC DNA]</scope>
    <source>
        <strain evidence="1">Ann1</strain>
    </source>
</reference>